<keyword evidence="11" id="KW-1185">Reference proteome</keyword>
<dbReference type="GO" id="GO:0006508">
    <property type="term" value="P:proteolysis"/>
    <property type="evidence" value="ECO:0007669"/>
    <property type="project" value="UniProtKB-KW"/>
</dbReference>
<dbReference type="GO" id="GO:0016020">
    <property type="term" value="C:membrane"/>
    <property type="evidence" value="ECO:0007669"/>
    <property type="project" value="UniProtKB-SubCell"/>
</dbReference>
<feature type="transmembrane region" description="Helical" evidence="8">
    <location>
        <begin position="12"/>
        <end position="33"/>
    </location>
</feature>
<comment type="subcellular location">
    <subcellularLocation>
        <location evidence="1">Membrane</location>
        <topology evidence="1">Multi-pass membrane protein</topology>
    </subcellularLocation>
</comment>
<evidence type="ECO:0000313" key="11">
    <source>
        <dbReference type="Proteomes" id="UP000464495"/>
    </source>
</evidence>
<feature type="domain" description="Peptidase S54 rhomboid" evidence="9">
    <location>
        <begin position="61"/>
        <end position="208"/>
    </location>
</feature>
<dbReference type="FunFam" id="1.20.1540.10:FF:000027">
    <property type="entry name" value="Rhomboid family intramembrane serine protease"/>
    <property type="match status" value="1"/>
</dbReference>
<evidence type="ECO:0000259" key="9">
    <source>
        <dbReference type="Pfam" id="PF01694"/>
    </source>
</evidence>
<feature type="transmembrane region" description="Helical" evidence="8">
    <location>
        <begin position="151"/>
        <end position="179"/>
    </location>
</feature>
<evidence type="ECO:0000256" key="3">
    <source>
        <dbReference type="ARBA" id="ARBA00022692"/>
    </source>
</evidence>
<organism evidence="10 11">
    <name type="scientific">Algicella marina</name>
    <dbReference type="NCBI Taxonomy" id="2683284"/>
    <lineage>
        <taxon>Bacteria</taxon>
        <taxon>Pseudomonadati</taxon>
        <taxon>Pseudomonadota</taxon>
        <taxon>Alphaproteobacteria</taxon>
        <taxon>Rhodobacterales</taxon>
        <taxon>Paracoccaceae</taxon>
        <taxon>Algicella</taxon>
    </lineage>
</organism>
<dbReference type="Proteomes" id="UP000464495">
    <property type="component" value="Chromosome"/>
</dbReference>
<evidence type="ECO:0000256" key="5">
    <source>
        <dbReference type="ARBA" id="ARBA00022989"/>
    </source>
</evidence>
<dbReference type="PANTHER" id="PTHR43731">
    <property type="entry name" value="RHOMBOID PROTEASE"/>
    <property type="match status" value="1"/>
</dbReference>
<gene>
    <name evidence="10" type="ORF">GO499_14885</name>
</gene>
<evidence type="ECO:0000256" key="4">
    <source>
        <dbReference type="ARBA" id="ARBA00022801"/>
    </source>
</evidence>
<evidence type="ECO:0000256" key="1">
    <source>
        <dbReference type="ARBA" id="ARBA00004141"/>
    </source>
</evidence>
<evidence type="ECO:0000256" key="2">
    <source>
        <dbReference type="ARBA" id="ARBA00009045"/>
    </source>
</evidence>
<keyword evidence="6 8" id="KW-0472">Membrane</keyword>
<dbReference type="InterPro" id="IPR022764">
    <property type="entry name" value="Peptidase_S54_rhomboid_dom"/>
</dbReference>
<accession>A0A6P1T3P2</accession>
<sequence>MIPLRDHNPSRRLPVVTVALIAINCIVFLGYGFRLSDPQVSFAVFGEYGLIPARLWYGEGFHTFLTSMFLHGGWLHLIGNMLFLWIFGDNLEDLFGHFGFLAFYLLAGLAAALAQFAAGPFSPVPMVGASGAIAGVMGGYLLLFPRARVDVLFIIIIFFRVVALPAWLVLTVWFGLQVWSGVSTPGTGGGVAYWAHAGGFVAGLALAYRPWQRRGAQAYWRRTEGHPDHRPSRANSRLSTVPRVRRR</sequence>
<feature type="transmembrane region" description="Helical" evidence="8">
    <location>
        <begin position="191"/>
        <end position="211"/>
    </location>
</feature>
<proteinExistence type="inferred from homology"/>
<dbReference type="Gene3D" id="1.20.1540.10">
    <property type="entry name" value="Rhomboid-like"/>
    <property type="match status" value="1"/>
</dbReference>
<dbReference type="EMBL" id="CP046620">
    <property type="protein sequence ID" value="QHQ36371.1"/>
    <property type="molecule type" value="Genomic_DNA"/>
</dbReference>
<dbReference type="InterPro" id="IPR050925">
    <property type="entry name" value="Rhomboid_protease_S54"/>
</dbReference>
<feature type="transmembrane region" description="Helical" evidence="8">
    <location>
        <begin position="64"/>
        <end position="87"/>
    </location>
</feature>
<dbReference type="SUPFAM" id="SSF144091">
    <property type="entry name" value="Rhomboid-like"/>
    <property type="match status" value="1"/>
</dbReference>
<feature type="transmembrane region" description="Helical" evidence="8">
    <location>
        <begin position="94"/>
        <end position="118"/>
    </location>
</feature>
<reference evidence="10 11" key="1">
    <citation type="submission" date="2019-12" db="EMBL/GenBank/DDBJ databases">
        <title>Complete genome sequence of Algicella marina strain 9Alg 56(T) isolated from the red alga Tichocarpus crinitus.</title>
        <authorList>
            <person name="Kim S.-G."/>
            <person name="Nedashkovskaya O.I."/>
        </authorList>
    </citation>
    <scope>NUCLEOTIDE SEQUENCE [LARGE SCALE GENOMIC DNA]</scope>
    <source>
        <strain evidence="10 11">9Alg 56</strain>
    </source>
</reference>
<dbReference type="PANTHER" id="PTHR43731:SF14">
    <property type="entry name" value="PRESENILIN-ASSOCIATED RHOMBOID-LIKE PROTEIN, MITOCHONDRIAL"/>
    <property type="match status" value="1"/>
</dbReference>
<keyword evidence="3 8" id="KW-0812">Transmembrane</keyword>
<evidence type="ECO:0000256" key="7">
    <source>
        <dbReference type="SAM" id="MobiDB-lite"/>
    </source>
</evidence>
<feature type="transmembrane region" description="Helical" evidence="8">
    <location>
        <begin position="124"/>
        <end position="144"/>
    </location>
</feature>
<keyword evidence="4" id="KW-0378">Hydrolase</keyword>
<comment type="similarity">
    <text evidence="2">Belongs to the peptidase S54 family.</text>
</comment>
<keyword evidence="10" id="KW-0645">Protease</keyword>
<evidence type="ECO:0000256" key="8">
    <source>
        <dbReference type="SAM" id="Phobius"/>
    </source>
</evidence>
<keyword evidence="5 8" id="KW-1133">Transmembrane helix</keyword>
<name>A0A6P1T3P2_9RHOB</name>
<dbReference type="RefSeq" id="WP_161862918.1">
    <property type="nucleotide sequence ID" value="NZ_CP046620.1"/>
</dbReference>
<feature type="region of interest" description="Disordered" evidence="7">
    <location>
        <begin position="223"/>
        <end position="247"/>
    </location>
</feature>
<dbReference type="KEGG" id="amaq:GO499_14885"/>
<dbReference type="GO" id="GO:0004252">
    <property type="term" value="F:serine-type endopeptidase activity"/>
    <property type="evidence" value="ECO:0007669"/>
    <property type="project" value="InterPro"/>
</dbReference>
<protein>
    <submittedName>
        <fullName evidence="10">Rhomboid family intramembrane serine protease</fullName>
    </submittedName>
</protein>
<dbReference type="Pfam" id="PF01694">
    <property type="entry name" value="Rhomboid"/>
    <property type="match status" value="1"/>
</dbReference>
<dbReference type="AlphaFoldDB" id="A0A6P1T3P2"/>
<evidence type="ECO:0000256" key="6">
    <source>
        <dbReference type="ARBA" id="ARBA00023136"/>
    </source>
</evidence>
<dbReference type="InterPro" id="IPR035952">
    <property type="entry name" value="Rhomboid-like_sf"/>
</dbReference>
<evidence type="ECO:0000313" key="10">
    <source>
        <dbReference type="EMBL" id="QHQ36371.1"/>
    </source>
</evidence>